<proteinExistence type="predicted"/>
<dbReference type="HOGENOM" id="CLU_2938613_0_0_5"/>
<organism evidence="1 2">
    <name type="scientific">Agrobacterium pusense</name>
    <dbReference type="NCBI Taxonomy" id="648995"/>
    <lineage>
        <taxon>Bacteria</taxon>
        <taxon>Pseudomonadati</taxon>
        <taxon>Pseudomonadota</taxon>
        <taxon>Alphaproteobacteria</taxon>
        <taxon>Hyphomicrobiales</taxon>
        <taxon>Rhizobiaceae</taxon>
        <taxon>Rhizobium/Agrobacterium group</taxon>
        <taxon>Agrobacterium</taxon>
    </lineage>
</organism>
<evidence type="ECO:0000313" key="2">
    <source>
        <dbReference type="Proteomes" id="UP000016944"/>
    </source>
</evidence>
<reference evidence="1 2" key="1">
    <citation type="journal article" date="2013" name="Genome Announc.">
        <title>Complete Genome Sequence of the Sesbania Symbiont and Rice Growth-Promoting Endophyte Rhizobium sp. Strain IRBG74.</title>
        <authorList>
            <person name="Crook M.B."/>
            <person name="Mitra S."/>
            <person name="Ane J.M."/>
            <person name="Sadowsky M.J."/>
            <person name="Gyaneshwar P."/>
        </authorList>
    </citation>
    <scope>NUCLEOTIDE SEQUENCE [LARGE SCALE GENOMIC DNA]</scope>
    <source>
        <strain evidence="1 2">IRBG74</strain>
    </source>
</reference>
<name>U4Q747_9HYPH</name>
<dbReference type="Proteomes" id="UP000016944">
    <property type="component" value="Chromosome I"/>
</dbReference>
<sequence length="60" mass="6642">MDTLLDRSATLLSANAAITKPAIGKLRARQGQGMALAKDPEMNYVPFMFFPKRVPCWKSS</sequence>
<evidence type="ECO:0000313" key="1">
    <source>
        <dbReference type="EMBL" id="CDI08386.1"/>
    </source>
</evidence>
<accession>U4Q747</accession>
<dbReference type="AlphaFoldDB" id="U4Q747"/>
<dbReference type="EMBL" id="HG518322">
    <property type="protein sequence ID" value="CDI08386.1"/>
    <property type="molecule type" value="Genomic_DNA"/>
</dbReference>
<protein>
    <submittedName>
        <fullName evidence="1">Uncharacterized protein</fullName>
    </submittedName>
</protein>
<dbReference type="KEGG" id="rir:BN877_I1479"/>
<gene>
    <name evidence="1" type="ORF">BN877_I1479</name>
</gene>